<keyword evidence="5 6" id="KW-0413">Isomerase</keyword>
<dbReference type="InterPro" id="IPR011079">
    <property type="entry name" value="Ala_racemase_C"/>
</dbReference>
<evidence type="ECO:0000256" key="1">
    <source>
        <dbReference type="ARBA" id="ARBA00000316"/>
    </source>
</evidence>
<proteinExistence type="inferred from homology"/>
<dbReference type="InterPro" id="IPR009006">
    <property type="entry name" value="Ala_racemase/Decarboxylase_C"/>
</dbReference>
<feature type="active site" description="Proton acceptor; specific for L-alanine" evidence="6">
    <location>
        <position position="242"/>
    </location>
</feature>
<feature type="modified residue" description="N6-(pyridoxal phosphate)lysine" evidence="6">
    <location>
        <position position="33"/>
    </location>
</feature>
<feature type="binding site" evidence="6">
    <location>
        <position position="293"/>
    </location>
    <ligand>
        <name>substrate</name>
    </ligand>
</feature>
<sequence>MSKATLTIDLQAIANNWRALDRLTKAETGAVVKADSYGLGAERVANALAQAGARQFFVALAEEGAALRQALGDRPVINVFSGHMAGDAEAIRDAALTPMINSTEQLLRQLETLPGHPFGVQLDSGMNRLGMEPAEWAALRDIAQSQPLTLIMSHLACSDAPDHEMNAAQLRSFHDMTQGIDVARSLSATGGILLGSDYHFDVTRPGIGLYGGRPFDDAQPVVTLDVPVIQTRTVTPGETVGYGNSWTADTMVTLATVAAGYADGLKRALGNAVGEACFQHDGKTLPIVGRVSMDLITVDISALSDVPQTLQLIGPGQGVDDLADWAGTIGYEILTSLGARYDRHYIA</sequence>
<dbReference type="InterPro" id="IPR029066">
    <property type="entry name" value="PLP-binding_barrel"/>
</dbReference>
<comment type="catalytic activity">
    <reaction evidence="1 6">
        <text>L-alanine = D-alanine</text>
        <dbReference type="Rhea" id="RHEA:20249"/>
        <dbReference type="ChEBI" id="CHEBI:57416"/>
        <dbReference type="ChEBI" id="CHEBI:57972"/>
        <dbReference type="EC" id="5.1.1.1"/>
    </reaction>
</comment>
<feature type="domain" description="Alanine racemase C-terminal" evidence="7">
    <location>
        <begin position="221"/>
        <end position="346"/>
    </location>
</feature>
<comment type="pathway">
    <text evidence="6">Amino-acid biosynthesis; D-alanine biosynthesis; D-alanine from L-alanine: step 1/1.</text>
</comment>
<dbReference type="RefSeq" id="WP_007119893.1">
    <property type="nucleotide sequence ID" value="NZ_ABID01000003.1"/>
</dbReference>
<keyword evidence="4 6" id="KW-0663">Pyridoxal phosphate</keyword>
<keyword evidence="9" id="KW-1185">Reference proteome</keyword>
<protein>
    <recommendedName>
        <fullName evidence="3 6">Alanine racemase</fullName>
        <ecNumber evidence="3 6">5.1.1.1</ecNumber>
    </recommendedName>
</protein>
<dbReference type="PRINTS" id="PR00992">
    <property type="entry name" value="ALARACEMASE"/>
</dbReference>
<evidence type="ECO:0000259" key="7">
    <source>
        <dbReference type="SMART" id="SM01005"/>
    </source>
</evidence>
<evidence type="ECO:0000256" key="2">
    <source>
        <dbReference type="ARBA" id="ARBA00001933"/>
    </source>
</evidence>
<reference evidence="8 9" key="1">
    <citation type="submission" date="2007-11" db="EMBL/GenBank/DDBJ databases">
        <authorList>
            <person name="Wagner-Dobler I."/>
            <person name="Ferriera S."/>
            <person name="Johnson J."/>
            <person name="Kravitz S."/>
            <person name="Beeson K."/>
            <person name="Sutton G."/>
            <person name="Rogers Y.-H."/>
            <person name="Friedman R."/>
            <person name="Frazier M."/>
            <person name="Venter J.C."/>
        </authorList>
    </citation>
    <scope>NUCLEOTIDE SEQUENCE [LARGE SCALE GENOMIC DNA]</scope>
    <source>
        <strain evidence="8 9">HEL-45</strain>
    </source>
</reference>
<dbReference type="CDD" id="cd00430">
    <property type="entry name" value="PLPDE_III_AR"/>
    <property type="match status" value="1"/>
</dbReference>
<name>A0ABM9X5Z6_9RHOB</name>
<evidence type="ECO:0000256" key="3">
    <source>
        <dbReference type="ARBA" id="ARBA00013089"/>
    </source>
</evidence>
<comment type="function">
    <text evidence="6">Catalyzes the interconversion of L-alanine and D-alanine. May also act on other amino acids.</text>
</comment>
<dbReference type="SMART" id="SM01005">
    <property type="entry name" value="Ala_racemase_C"/>
    <property type="match status" value="1"/>
</dbReference>
<comment type="similarity">
    <text evidence="6">Belongs to the alanine racemase family.</text>
</comment>
<evidence type="ECO:0000256" key="6">
    <source>
        <dbReference type="HAMAP-Rule" id="MF_01201"/>
    </source>
</evidence>
<accession>A0ABM9X5Z6</accession>
<comment type="cofactor">
    <cofactor evidence="2 6">
        <name>pyridoxal 5'-phosphate</name>
        <dbReference type="ChEBI" id="CHEBI:597326"/>
    </cofactor>
</comment>
<dbReference type="InterPro" id="IPR000821">
    <property type="entry name" value="Ala_racemase"/>
</dbReference>
<organism evidence="8 9">
    <name type="scientific">Sulfitobacter indolifex HEL-45</name>
    <dbReference type="NCBI Taxonomy" id="391624"/>
    <lineage>
        <taxon>Bacteria</taxon>
        <taxon>Pseudomonadati</taxon>
        <taxon>Pseudomonadota</taxon>
        <taxon>Alphaproteobacteria</taxon>
        <taxon>Rhodobacterales</taxon>
        <taxon>Roseobacteraceae</taxon>
        <taxon>Sulfitobacter</taxon>
    </lineage>
</organism>
<dbReference type="PANTHER" id="PTHR30511">
    <property type="entry name" value="ALANINE RACEMASE"/>
    <property type="match status" value="1"/>
</dbReference>
<dbReference type="SUPFAM" id="SSF51419">
    <property type="entry name" value="PLP-binding barrel"/>
    <property type="match status" value="1"/>
</dbReference>
<dbReference type="NCBIfam" id="TIGR00492">
    <property type="entry name" value="alr"/>
    <property type="match status" value="1"/>
</dbReference>
<dbReference type="InterPro" id="IPR001608">
    <property type="entry name" value="Ala_racemase_N"/>
</dbReference>
<evidence type="ECO:0000313" key="9">
    <source>
        <dbReference type="Proteomes" id="UP000003257"/>
    </source>
</evidence>
<dbReference type="PANTHER" id="PTHR30511:SF0">
    <property type="entry name" value="ALANINE RACEMASE, CATABOLIC-RELATED"/>
    <property type="match status" value="1"/>
</dbReference>
<feature type="active site" description="Proton acceptor; specific for D-alanine" evidence="6">
    <location>
        <position position="33"/>
    </location>
</feature>
<feature type="binding site" evidence="6">
    <location>
        <position position="128"/>
    </location>
    <ligand>
        <name>substrate</name>
    </ligand>
</feature>
<evidence type="ECO:0000256" key="5">
    <source>
        <dbReference type="ARBA" id="ARBA00023235"/>
    </source>
</evidence>
<dbReference type="Pfam" id="PF01168">
    <property type="entry name" value="Ala_racemase_N"/>
    <property type="match status" value="1"/>
</dbReference>
<dbReference type="EMBL" id="ABID01000003">
    <property type="protein sequence ID" value="EDQ04897.1"/>
    <property type="molecule type" value="Genomic_DNA"/>
</dbReference>
<dbReference type="Gene3D" id="3.20.20.10">
    <property type="entry name" value="Alanine racemase"/>
    <property type="match status" value="1"/>
</dbReference>
<dbReference type="EC" id="5.1.1.1" evidence="3 6"/>
<dbReference type="Proteomes" id="UP000003257">
    <property type="component" value="Unassembled WGS sequence"/>
</dbReference>
<dbReference type="Gene3D" id="2.40.37.10">
    <property type="entry name" value="Lyase, Ornithine Decarboxylase, Chain A, domain 1"/>
    <property type="match status" value="1"/>
</dbReference>
<evidence type="ECO:0000313" key="8">
    <source>
        <dbReference type="EMBL" id="EDQ04897.1"/>
    </source>
</evidence>
<dbReference type="SUPFAM" id="SSF50621">
    <property type="entry name" value="Alanine racemase C-terminal domain-like"/>
    <property type="match status" value="1"/>
</dbReference>
<gene>
    <name evidence="8" type="ORF">OIHEL45_14390</name>
</gene>
<dbReference type="HAMAP" id="MF_01201">
    <property type="entry name" value="Ala_racemase"/>
    <property type="match status" value="1"/>
</dbReference>
<evidence type="ECO:0000256" key="4">
    <source>
        <dbReference type="ARBA" id="ARBA00022898"/>
    </source>
</evidence>
<comment type="caution">
    <text evidence="8">The sequence shown here is derived from an EMBL/GenBank/DDBJ whole genome shotgun (WGS) entry which is preliminary data.</text>
</comment>
<dbReference type="Pfam" id="PF00842">
    <property type="entry name" value="Ala_racemase_C"/>
    <property type="match status" value="1"/>
</dbReference>